<organism evidence="1">
    <name type="scientific">Rhizophora mucronata</name>
    <name type="common">Asiatic mangrove</name>
    <dbReference type="NCBI Taxonomy" id="61149"/>
    <lineage>
        <taxon>Eukaryota</taxon>
        <taxon>Viridiplantae</taxon>
        <taxon>Streptophyta</taxon>
        <taxon>Embryophyta</taxon>
        <taxon>Tracheophyta</taxon>
        <taxon>Spermatophyta</taxon>
        <taxon>Magnoliopsida</taxon>
        <taxon>eudicotyledons</taxon>
        <taxon>Gunneridae</taxon>
        <taxon>Pentapetalae</taxon>
        <taxon>rosids</taxon>
        <taxon>fabids</taxon>
        <taxon>Malpighiales</taxon>
        <taxon>Rhizophoraceae</taxon>
        <taxon>Rhizophora</taxon>
    </lineage>
</organism>
<proteinExistence type="predicted"/>
<dbReference type="EMBL" id="GGEC01075361">
    <property type="protein sequence ID" value="MBX55845.1"/>
    <property type="molecule type" value="Transcribed_RNA"/>
</dbReference>
<dbReference type="AlphaFoldDB" id="A0A2P2PMG1"/>
<sequence>MLTHCENKDKIFWIYSFPEVKMWKTRMLELLQWPS</sequence>
<name>A0A2P2PMG1_RHIMU</name>
<accession>A0A2P2PMG1</accession>
<evidence type="ECO:0000313" key="1">
    <source>
        <dbReference type="EMBL" id="MBX55845.1"/>
    </source>
</evidence>
<protein>
    <submittedName>
        <fullName evidence="1">Uncharacterized protein</fullName>
    </submittedName>
</protein>
<reference evidence="1" key="1">
    <citation type="submission" date="2018-02" db="EMBL/GenBank/DDBJ databases">
        <title>Rhizophora mucronata_Transcriptome.</title>
        <authorList>
            <person name="Meera S.P."/>
            <person name="Sreeshan A."/>
            <person name="Augustine A."/>
        </authorList>
    </citation>
    <scope>NUCLEOTIDE SEQUENCE</scope>
    <source>
        <tissue evidence="1">Leaf</tissue>
    </source>
</reference>